<sequence length="93" mass="10560">MALGRTRGTNASYQMYTHGDTVGSKNWLEKPWTTEDQMGGRVQVAARRTVDQNRTPKNTVEGRSQPLLVKLWTKNRNRPSGKSHRYANEVTAD</sequence>
<evidence type="ECO:0000313" key="2">
    <source>
        <dbReference type="Proteomes" id="UP001148838"/>
    </source>
</evidence>
<reference evidence="1 2" key="1">
    <citation type="journal article" date="2022" name="Allergy">
        <title>Genome assembly and annotation of Periplaneta americana reveal a comprehensive cockroach allergen profile.</title>
        <authorList>
            <person name="Wang L."/>
            <person name="Xiong Q."/>
            <person name="Saelim N."/>
            <person name="Wang L."/>
            <person name="Nong W."/>
            <person name="Wan A.T."/>
            <person name="Shi M."/>
            <person name="Liu X."/>
            <person name="Cao Q."/>
            <person name="Hui J.H.L."/>
            <person name="Sookrung N."/>
            <person name="Leung T.F."/>
            <person name="Tungtrongchitr A."/>
            <person name="Tsui S.K.W."/>
        </authorList>
    </citation>
    <scope>NUCLEOTIDE SEQUENCE [LARGE SCALE GENOMIC DNA]</scope>
    <source>
        <strain evidence="1">PWHHKU_190912</strain>
    </source>
</reference>
<dbReference type="EMBL" id="JAJSOF020000025">
    <property type="protein sequence ID" value="KAJ4434565.1"/>
    <property type="molecule type" value="Genomic_DNA"/>
</dbReference>
<accession>A0ABQ8SM79</accession>
<dbReference type="Proteomes" id="UP001148838">
    <property type="component" value="Unassembled WGS sequence"/>
</dbReference>
<keyword evidence="2" id="KW-1185">Reference proteome</keyword>
<organism evidence="1 2">
    <name type="scientific">Periplaneta americana</name>
    <name type="common">American cockroach</name>
    <name type="synonym">Blatta americana</name>
    <dbReference type="NCBI Taxonomy" id="6978"/>
    <lineage>
        <taxon>Eukaryota</taxon>
        <taxon>Metazoa</taxon>
        <taxon>Ecdysozoa</taxon>
        <taxon>Arthropoda</taxon>
        <taxon>Hexapoda</taxon>
        <taxon>Insecta</taxon>
        <taxon>Pterygota</taxon>
        <taxon>Neoptera</taxon>
        <taxon>Polyneoptera</taxon>
        <taxon>Dictyoptera</taxon>
        <taxon>Blattodea</taxon>
        <taxon>Blattoidea</taxon>
        <taxon>Blattidae</taxon>
        <taxon>Blattinae</taxon>
        <taxon>Periplaneta</taxon>
    </lineage>
</organism>
<protein>
    <submittedName>
        <fullName evidence="1">Uncharacterized protein</fullName>
    </submittedName>
</protein>
<comment type="caution">
    <text evidence="1">The sequence shown here is derived from an EMBL/GenBank/DDBJ whole genome shotgun (WGS) entry which is preliminary data.</text>
</comment>
<name>A0ABQ8SM79_PERAM</name>
<gene>
    <name evidence="1" type="ORF">ANN_23127</name>
</gene>
<proteinExistence type="predicted"/>
<evidence type="ECO:0000313" key="1">
    <source>
        <dbReference type="EMBL" id="KAJ4434565.1"/>
    </source>
</evidence>